<dbReference type="EMBL" id="NPIB01000024">
    <property type="protein sequence ID" value="PLC56793.1"/>
    <property type="molecule type" value="Genomic_DNA"/>
</dbReference>
<comment type="caution">
    <text evidence="2">The sequence shown here is derived from an EMBL/GenBank/DDBJ whole genome shotgun (WGS) entry which is preliminary data.</text>
</comment>
<dbReference type="Proteomes" id="UP000234420">
    <property type="component" value="Unassembled WGS sequence"/>
</dbReference>
<evidence type="ECO:0000256" key="1">
    <source>
        <dbReference type="SAM" id="SignalP"/>
    </source>
</evidence>
<feature type="chain" id="PRO_5014963144" evidence="1">
    <location>
        <begin position="26"/>
        <end position="84"/>
    </location>
</feature>
<keyword evidence="3" id="KW-1185">Reference proteome</keyword>
<evidence type="ECO:0000313" key="3">
    <source>
        <dbReference type="Proteomes" id="UP000234420"/>
    </source>
</evidence>
<proteinExistence type="predicted"/>
<evidence type="ECO:0000313" key="2">
    <source>
        <dbReference type="EMBL" id="PLC56793.1"/>
    </source>
</evidence>
<accession>A0A2N4UP65</accession>
<dbReference type="AlphaFoldDB" id="A0A2N4UP65"/>
<protein>
    <submittedName>
        <fullName evidence="2">Uncharacterized protein</fullName>
    </submittedName>
</protein>
<sequence>MFIASFFTKTKISLTLMLLSAFLIGCTKTPPHPIAQQINQDMVRIDSGNFSYNANESENYRRNFASQSIIMSDIGLRLVKDVKK</sequence>
<name>A0A2N4UP65_9GAMM</name>
<organism evidence="2 3">
    <name type="scientific">Photobacterium carnosum</name>
    <dbReference type="NCBI Taxonomy" id="2023717"/>
    <lineage>
        <taxon>Bacteria</taxon>
        <taxon>Pseudomonadati</taxon>
        <taxon>Pseudomonadota</taxon>
        <taxon>Gammaproteobacteria</taxon>
        <taxon>Vibrionales</taxon>
        <taxon>Vibrionaceae</taxon>
        <taxon>Photobacterium</taxon>
    </lineage>
</organism>
<reference evidence="2 3" key="1">
    <citation type="journal article" date="2018" name="Syst. Appl. Microbiol.">
        <title>Photobacterium carnosum sp. nov., isolated from spoiled modified atmosphere packaged poultry meat.</title>
        <authorList>
            <person name="Hilgarth M."/>
            <person name="Fuertes S."/>
            <person name="Ehrmann M."/>
            <person name="Vogel R.F."/>
        </authorList>
    </citation>
    <scope>NUCLEOTIDE SEQUENCE [LARGE SCALE GENOMIC DNA]</scope>
    <source>
        <strain evidence="2 3">TMW 2.2021</strain>
    </source>
</reference>
<gene>
    <name evidence="2" type="ORF">CIK00_16520</name>
</gene>
<keyword evidence="1" id="KW-0732">Signal</keyword>
<feature type="signal peptide" evidence="1">
    <location>
        <begin position="1"/>
        <end position="25"/>
    </location>
</feature>